<name>A0A1Z5J627_FISSO</name>
<dbReference type="GO" id="GO:0016925">
    <property type="term" value="P:protein sumoylation"/>
    <property type="evidence" value="ECO:0007669"/>
    <property type="project" value="UniProtKB-UniPathway"/>
</dbReference>
<comment type="pathway">
    <text evidence="2">Protein modification; protein sumoylation.</text>
</comment>
<keyword evidence="9" id="KW-0539">Nucleus</keyword>
<organism evidence="13 14">
    <name type="scientific">Fistulifera solaris</name>
    <name type="common">Oleaginous diatom</name>
    <dbReference type="NCBI Taxonomy" id="1519565"/>
    <lineage>
        <taxon>Eukaryota</taxon>
        <taxon>Sar</taxon>
        <taxon>Stramenopiles</taxon>
        <taxon>Ochrophyta</taxon>
        <taxon>Bacillariophyta</taxon>
        <taxon>Bacillariophyceae</taxon>
        <taxon>Bacillariophycidae</taxon>
        <taxon>Naviculales</taxon>
        <taxon>Naviculaceae</taxon>
        <taxon>Fistulifera</taxon>
    </lineage>
</organism>
<dbReference type="CDD" id="cd16651">
    <property type="entry name" value="SPL-RING_NSE2"/>
    <property type="match status" value="1"/>
</dbReference>
<dbReference type="InterPro" id="IPR013083">
    <property type="entry name" value="Znf_RING/FYVE/PHD"/>
</dbReference>
<dbReference type="PANTHER" id="PTHR21330">
    <property type="entry name" value="E3 SUMO-PROTEIN LIGASE NSE2"/>
    <property type="match status" value="1"/>
</dbReference>
<evidence type="ECO:0000256" key="5">
    <source>
        <dbReference type="ARBA" id="ARBA00022723"/>
    </source>
</evidence>
<dbReference type="EMBL" id="BDSP01000007">
    <property type="protein sequence ID" value="GAX09455.1"/>
    <property type="molecule type" value="Genomic_DNA"/>
</dbReference>
<dbReference type="GO" id="GO:0030915">
    <property type="term" value="C:Smc5-Smc6 complex"/>
    <property type="evidence" value="ECO:0007669"/>
    <property type="project" value="InterPro"/>
</dbReference>
<dbReference type="PANTHER" id="PTHR21330:SF1">
    <property type="entry name" value="E3 SUMO-PROTEIN LIGASE NSE2"/>
    <property type="match status" value="1"/>
</dbReference>
<evidence type="ECO:0000256" key="2">
    <source>
        <dbReference type="ARBA" id="ARBA00004718"/>
    </source>
</evidence>
<keyword evidence="4" id="KW-0808">Transferase</keyword>
<protein>
    <recommendedName>
        <fullName evidence="12">SP-RING-type domain-containing protein</fullName>
    </recommendedName>
</protein>
<sequence length="268" mass="30289">MSPNHSNLNNGIAGLLHNMSSKEAQYREACKTNHGYVKATATRMNDGLQETMRLLTEGENPVLTEEEMKAYLAKQKQILKDVTKENIQDSRTVDSFLHSVCKLRDDLLSNGGEDCDYASKLREYMEAHKSNPSNFLAFEHEPFYREVLTELGEELAAASGQNDDDDIQMVGGASKQTLKCPLTTVLLEEPMKNSFCGHVYSRAAVMEYINSNKRRCPVAGCRNSQLSVSQLAEDQQTALLVRRERKRLERESQKMQSQTELVDTDEED</sequence>
<dbReference type="GO" id="GO:0061665">
    <property type="term" value="F:SUMO ligase activity"/>
    <property type="evidence" value="ECO:0007669"/>
    <property type="project" value="TreeGrafter"/>
</dbReference>
<accession>A0A1Z5J627</accession>
<dbReference type="AlphaFoldDB" id="A0A1Z5J627"/>
<evidence type="ECO:0000256" key="3">
    <source>
        <dbReference type="ARBA" id="ARBA00008212"/>
    </source>
</evidence>
<feature type="domain" description="SP-RING-type" evidence="12">
    <location>
        <begin position="163"/>
        <end position="246"/>
    </location>
</feature>
<evidence type="ECO:0000256" key="6">
    <source>
        <dbReference type="ARBA" id="ARBA00022771"/>
    </source>
</evidence>
<comment type="similarity">
    <text evidence="3">Belongs to the NSE2 family.</text>
</comment>
<keyword evidence="7" id="KW-0833">Ubl conjugation pathway</keyword>
<evidence type="ECO:0000313" key="14">
    <source>
        <dbReference type="Proteomes" id="UP000198406"/>
    </source>
</evidence>
<dbReference type="GO" id="GO:0000724">
    <property type="term" value="P:double-strand break repair via homologous recombination"/>
    <property type="evidence" value="ECO:0007669"/>
    <property type="project" value="InterPro"/>
</dbReference>
<dbReference type="GO" id="GO:0008270">
    <property type="term" value="F:zinc ion binding"/>
    <property type="evidence" value="ECO:0007669"/>
    <property type="project" value="UniProtKB-KW"/>
</dbReference>
<reference evidence="13 14" key="1">
    <citation type="journal article" date="2015" name="Plant Cell">
        <title>Oil accumulation by the oleaginous diatom Fistulifera solaris as revealed by the genome and transcriptome.</title>
        <authorList>
            <person name="Tanaka T."/>
            <person name="Maeda Y."/>
            <person name="Veluchamy A."/>
            <person name="Tanaka M."/>
            <person name="Abida H."/>
            <person name="Marechal E."/>
            <person name="Bowler C."/>
            <person name="Muto M."/>
            <person name="Sunaga Y."/>
            <person name="Tanaka M."/>
            <person name="Yoshino T."/>
            <person name="Taniguchi T."/>
            <person name="Fukuda Y."/>
            <person name="Nemoto M."/>
            <person name="Matsumoto M."/>
            <person name="Wong P.S."/>
            <person name="Aburatani S."/>
            <person name="Fujibuchi W."/>
        </authorList>
    </citation>
    <scope>NUCLEOTIDE SEQUENCE [LARGE SCALE GENOMIC DNA]</scope>
    <source>
        <strain evidence="13 14">JPCC DA0580</strain>
    </source>
</reference>
<evidence type="ECO:0000259" key="12">
    <source>
        <dbReference type="PROSITE" id="PS51044"/>
    </source>
</evidence>
<keyword evidence="6 10" id="KW-0863">Zinc-finger</keyword>
<dbReference type="GO" id="GO:0005634">
    <property type="term" value="C:nucleus"/>
    <property type="evidence" value="ECO:0007669"/>
    <property type="project" value="UniProtKB-SubCell"/>
</dbReference>
<dbReference type="SUPFAM" id="SSF57850">
    <property type="entry name" value="RING/U-box"/>
    <property type="match status" value="1"/>
</dbReference>
<dbReference type="OrthoDB" id="47490at2759"/>
<comment type="subcellular location">
    <subcellularLocation>
        <location evidence="1">Nucleus</location>
    </subcellularLocation>
</comment>
<proteinExistence type="inferred from homology"/>
<dbReference type="Pfam" id="PF11789">
    <property type="entry name" value="zf-Nse"/>
    <property type="match status" value="1"/>
</dbReference>
<keyword evidence="8" id="KW-0862">Zinc</keyword>
<evidence type="ECO:0000256" key="8">
    <source>
        <dbReference type="ARBA" id="ARBA00022833"/>
    </source>
</evidence>
<evidence type="ECO:0000256" key="11">
    <source>
        <dbReference type="SAM" id="MobiDB-lite"/>
    </source>
</evidence>
<feature type="region of interest" description="Disordered" evidence="11">
    <location>
        <begin position="247"/>
        <end position="268"/>
    </location>
</feature>
<evidence type="ECO:0000256" key="1">
    <source>
        <dbReference type="ARBA" id="ARBA00004123"/>
    </source>
</evidence>
<comment type="caution">
    <text evidence="13">The sequence shown here is derived from an EMBL/GenBank/DDBJ whole genome shotgun (WGS) entry which is preliminary data.</text>
</comment>
<keyword evidence="14" id="KW-1185">Reference proteome</keyword>
<dbReference type="InterPro" id="IPR004181">
    <property type="entry name" value="Znf_MIZ"/>
</dbReference>
<dbReference type="PROSITE" id="PS51044">
    <property type="entry name" value="ZF_SP_RING"/>
    <property type="match status" value="1"/>
</dbReference>
<dbReference type="Gene3D" id="3.30.40.10">
    <property type="entry name" value="Zinc/RING finger domain, C3HC4 (zinc finger)"/>
    <property type="match status" value="1"/>
</dbReference>
<evidence type="ECO:0000313" key="13">
    <source>
        <dbReference type="EMBL" id="GAX09455.1"/>
    </source>
</evidence>
<evidence type="ECO:0000256" key="7">
    <source>
        <dbReference type="ARBA" id="ARBA00022786"/>
    </source>
</evidence>
<dbReference type="InterPro" id="IPR026846">
    <property type="entry name" value="Nse2(Mms21)"/>
</dbReference>
<dbReference type="InParanoid" id="A0A1Z5J627"/>
<dbReference type="UniPathway" id="UPA00886"/>
<evidence type="ECO:0000256" key="9">
    <source>
        <dbReference type="ARBA" id="ARBA00023242"/>
    </source>
</evidence>
<keyword evidence="5" id="KW-0479">Metal-binding</keyword>
<gene>
    <name evidence="13" type="ORF">FisN_6Lh167</name>
</gene>
<evidence type="ECO:0000256" key="4">
    <source>
        <dbReference type="ARBA" id="ARBA00022679"/>
    </source>
</evidence>
<evidence type="ECO:0000256" key="10">
    <source>
        <dbReference type="PROSITE-ProRule" id="PRU00452"/>
    </source>
</evidence>
<dbReference type="Proteomes" id="UP000198406">
    <property type="component" value="Unassembled WGS sequence"/>
</dbReference>